<comment type="caution">
    <text evidence="3">The sequence shown here is derived from an EMBL/GenBank/DDBJ whole genome shotgun (WGS) entry which is preliminary data.</text>
</comment>
<dbReference type="CDD" id="cd07731">
    <property type="entry name" value="ComA-like_MBL-fold"/>
    <property type="match status" value="1"/>
</dbReference>
<name>A0A1F8G4B8_9BACT</name>
<keyword evidence="1" id="KW-1133">Transmembrane helix</keyword>
<reference evidence="3 4" key="1">
    <citation type="journal article" date="2016" name="Nat. Commun.">
        <title>Thousands of microbial genomes shed light on interconnected biogeochemical processes in an aquifer system.</title>
        <authorList>
            <person name="Anantharaman K."/>
            <person name="Brown C.T."/>
            <person name="Hug L.A."/>
            <person name="Sharon I."/>
            <person name="Castelle C.J."/>
            <person name="Probst A.J."/>
            <person name="Thomas B.C."/>
            <person name="Singh A."/>
            <person name="Wilkins M.J."/>
            <person name="Karaoz U."/>
            <person name="Brodie E.L."/>
            <person name="Williams K.H."/>
            <person name="Hubbard S.S."/>
            <person name="Banfield J.F."/>
        </authorList>
    </citation>
    <scope>NUCLEOTIDE SEQUENCE [LARGE SCALE GENOMIC DNA]</scope>
</reference>
<dbReference type="InterPro" id="IPR001279">
    <property type="entry name" value="Metallo-B-lactamas"/>
</dbReference>
<organism evidence="3 4">
    <name type="scientific">Candidatus Yanofskybacteria bacterium RIFCSPHIGHO2_12_FULL_45_19b</name>
    <dbReference type="NCBI Taxonomy" id="1802689"/>
    <lineage>
        <taxon>Bacteria</taxon>
        <taxon>Candidatus Yanofskyibacteriota</taxon>
    </lineage>
</organism>
<dbReference type="Gene3D" id="3.60.15.10">
    <property type="entry name" value="Ribonuclease Z/Hydroxyacylglutathione hydrolase-like"/>
    <property type="match status" value="1"/>
</dbReference>
<gene>
    <name evidence="3" type="ORF">A3F25_01980</name>
</gene>
<keyword evidence="1" id="KW-0472">Membrane</keyword>
<dbReference type="PANTHER" id="PTHR30619:SF1">
    <property type="entry name" value="RECOMBINATION PROTEIN 2"/>
    <property type="match status" value="1"/>
</dbReference>
<dbReference type="Pfam" id="PF00753">
    <property type="entry name" value="Lactamase_B"/>
    <property type="match status" value="1"/>
</dbReference>
<dbReference type="InterPro" id="IPR035681">
    <property type="entry name" value="ComA-like_MBL"/>
</dbReference>
<proteinExistence type="predicted"/>
<dbReference type="Proteomes" id="UP000177478">
    <property type="component" value="Unassembled WGS sequence"/>
</dbReference>
<dbReference type="EMBL" id="MGKD01000007">
    <property type="protein sequence ID" value="OGN20173.1"/>
    <property type="molecule type" value="Genomic_DNA"/>
</dbReference>
<dbReference type="PANTHER" id="PTHR30619">
    <property type="entry name" value="DNA INTERNALIZATION/COMPETENCE PROTEIN COMEC/REC2"/>
    <property type="match status" value="1"/>
</dbReference>
<dbReference type="SUPFAM" id="SSF56281">
    <property type="entry name" value="Metallo-hydrolase/oxidoreductase"/>
    <property type="match status" value="1"/>
</dbReference>
<dbReference type="AlphaFoldDB" id="A0A1F8G4B8"/>
<protein>
    <recommendedName>
        <fullName evidence="2">Metallo-beta-lactamase domain-containing protein</fullName>
    </recommendedName>
</protein>
<evidence type="ECO:0000259" key="2">
    <source>
        <dbReference type="Pfam" id="PF00753"/>
    </source>
</evidence>
<evidence type="ECO:0000313" key="4">
    <source>
        <dbReference type="Proteomes" id="UP000177478"/>
    </source>
</evidence>
<evidence type="ECO:0000256" key="1">
    <source>
        <dbReference type="SAM" id="Phobius"/>
    </source>
</evidence>
<accession>A0A1F8G4B8</accession>
<feature type="domain" description="Metallo-beta-lactamase" evidence="2">
    <location>
        <begin position="42"/>
        <end position="238"/>
    </location>
</feature>
<sequence>MEERPQLTHFDRWLLVALLGLAIATFFIPWPDAHLRVWFLDIGQGDAIFIQTPAGEQILVDGGPPGGGLLAQLGQVMPFYDRSIDMIVSTHPDADHLGGLVDLLGQYKVDEILETGMVCDTALCKQWGEEKQATKTKVEHIVLGQEIKLSSQARLVTLHPFVDEGGQKITQTNNGGIVLKLLYGQQSLLLTADVEKPIEDKMRISNVNIDSDFIKVGHHGSKSSSTEAFLQTVSPLVAFIQVGAKNSYGHPTAEVLDRLAKMQIPYYRTDKQGTVELILDGKNYSIKTTK</sequence>
<dbReference type="STRING" id="1802689.A3F25_01980"/>
<dbReference type="InterPro" id="IPR052159">
    <property type="entry name" value="Competence_DNA_uptake"/>
</dbReference>
<dbReference type="InterPro" id="IPR036866">
    <property type="entry name" value="RibonucZ/Hydroxyglut_hydro"/>
</dbReference>
<keyword evidence="1" id="KW-0812">Transmembrane</keyword>
<feature type="transmembrane region" description="Helical" evidence="1">
    <location>
        <begin position="12"/>
        <end position="30"/>
    </location>
</feature>
<evidence type="ECO:0000313" key="3">
    <source>
        <dbReference type="EMBL" id="OGN20173.1"/>
    </source>
</evidence>